<dbReference type="PANTHER" id="PTHR23023">
    <property type="entry name" value="DIMETHYLANILINE MONOOXYGENASE"/>
    <property type="match status" value="1"/>
</dbReference>
<dbReference type="EMBL" id="FJUY01000022">
    <property type="protein sequence ID" value="CZT24744.1"/>
    <property type="molecule type" value="Genomic_DNA"/>
</dbReference>
<accession>A0A2D3VP11</accession>
<proteinExistence type="inferred from homology"/>
<dbReference type="SUPFAM" id="SSF51905">
    <property type="entry name" value="FAD/NAD(P)-binding domain"/>
    <property type="match status" value="2"/>
</dbReference>
<protein>
    <submittedName>
        <fullName evidence="6">Related to FMO1 Flavin-containing monooxygenase</fullName>
    </submittedName>
</protein>
<evidence type="ECO:0000256" key="3">
    <source>
        <dbReference type="ARBA" id="ARBA00022827"/>
    </source>
</evidence>
<keyword evidence="2" id="KW-0285">Flavoprotein</keyword>
<dbReference type="Pfam" id="PF19834">
    <property type="entry name" value="DUF6314"/>
    <property type="match status" value="1"/>
</dbReference>
<dbReference type="PRINTS" id="PR00368">
    <property type="entry name" value="FADPNR"/>
</dbReference>
<organism evidence="6 7">
    <name type="scientific">Ramularia collo-cygni</name>
    <dbReference type="NCBI Taxonomy" id="112498"/>
    <lineage>
        <taxon>Eukaryota</taxon>
        <taxon>Fungi</taxon>
        <taxon>Dikarya</taxon>
        <taxon>Ascomycota</taxon>
        <taxon>Pezizomycotina</taxon>
        <taxon>Dothideomycetes</taxon>
        <taxon>Dothideomycetidae</taxon>
        <taxon>Mycosphaerellales</taxon>
        <taxon>Mycosphaerellaceae</taxon>
        <taxon>Ramularia</taxon>
    </lineage>
</organism>
<keyword evidence="6" id="KW-0503">Monooxygenase</keyword>
<feature type="domain" description="DUF6314" evidence="5">
    <location>
        <begin position="567"/>
        <end position="730"/>
    </location>
</feature>
<evidence type="ECO:0000259" key="5">
    <source>
        <dbReference type="Pfam" id="PF19834"/>
    </source>
</evidence>
<reference evidence="6 7" key="1">
    <citation type="submission" date="2016-03" db="EMBL/GenBank/DDBJ databases">
        <authorList>
            <person name="Ploux O."/>
        </authorList>
    </citation>
    <scope>NUCLEOTIDE SEQUENCE [LARGE SCALE GENOMIC DNA]</scope>
    <source>
        <strain evidence="6 7">URUG2</strain>
    </source>
</reference>
<name>A0A2D3VP11_9PEZI</name>
<dbReference type="Proteomes" id="UP000225277">
    <property type="component" value="Unassembled WGS sequence"/>
</dbReference>
<comment type="similarity">
    <text evidence="1">Belongs to the FMO family.</text>
</comment>
<dbReference type="GO" id="GO:0050661">
    <property type="term" value="F:NADP binding"/>
    <property type="evidence" value="ECO:0007669"/>
    <property type="project" value="InterPro"/>
</dbReference>
<evidence type="ECO:0000256" key="1">
    <source>
        <dbReference type="ARBA" id="ARBA00009183"/>
    </source>
</evidence>
<dbReference type="GO" id="GO:0004499">
    <property type="term" value="F:N,N-dimethylaniline monooxygenase activity"/>
    <property type="evidence" value="ECO:0007669"/>
    <property type="project" value="InterPro"/>
</dbReference>
<dbReference type="InterPro" id="IPR020946">
    <property type="entry name" value="Flavin_mOase-like"/>
</dbReference>
<dbReference type="Gene3D" id="3.50.50.60">
    <property type="entry name" value="FAD/NAD(P)-binding domain"/>
    <property type="match status" value="2"/>
</dbReference>
<evidence type="ECO:0000313" key="6">
    <source>
        <dbReference type="EMBL" id="CZT24744.1"/>
    </source>
</evidence>
<dbReference type="AlphaFoldDB" id="A0A2D3VP11"/>
<dbReference type="InterPro" id="IPR050346">
    <property type="entry name" value="FMO-like"/>
</dbReference>
<evidence type="ECO:0000256" key="4">
    <source>
        <dbReference type="ARBA" id="ARBA00023002"/>
    </source>
</evidence>
<sequence length="743" mass="82726">MQSPKAMKSVCIVGAGPAGLAAAKVLAPRFRVTVFEQSGKIGGIWQDANDGFLGPETPTNLSRYTVGFSDLDWNSIELGASAIPLFPKAWQVNRYLLAYAKKLPRDTIKLGHKVVRTERIASQDSSTATWSITIRHEESGEQTRKFDYLVMGTGFFSRPRPLSAAVANVSLHDTKVTSLHSSRFRKLQDLFPDDQDAAGRTILMIGGGNSSGETAANIAQQLSDSQYSPDSSMRERYKECKVIHVTPRPLYALPPFVPANAEYNTFMPLDLKLYDLSRRLPGDISGNAGRVADTVKNMIHQSMQATIGGDQSDLGSLGLVIPPGEPRSAVHVAISESYPEFVRSGLISVIPGRVTAVEATQEGDAIACVRQADGETVIENVGAVVFATGFSPHNAIDILPEDVKQELHYDPNSSRLPIVLSAWQTMVRSVPDLAFVGFYEGPYWGIIEMQARLTAHRWLKGDIPPQREFEETDKLLDLRSRMQHRSLDVPQYWFGDPLGYSEEIARYLQLERNDGPFEDREGCMSPARYLSFDTDGSAAGSIVRDLHQAWNACKEGRYVARAAFRALQGNWNIERTIRSALSSYPSGTLEGKAGFYPRFPTPDKTGQTFDFEYLYIESGTLVLSNGAMMNARKRYVYRYNEADDKLSVWFVKPDNDLEVDYLFHNMAFVSPTEAAKEHACIAKADHLCVEDMYETEYRFPFSGISLLEFETQHTVKGPSKDYVATTSYRRPDLNCADSQNQRS</sequence>
<dbReference type="OrthoDB" id="66881at2759"/>
<dbReference type="GeneID" id="35605514"/>
<evidence type="ECO:0000313" key="7">
    <source>
        <dbReference type="Proteomes" id="UP000225277"/>
    </source>
</evidence>
<dbReference type="GO" id="GO:0050660">
    <property type="term" value="F:flavin adenine dinucleotide binding"/>
    <property type="evidence" value="ECO:0007669"/>
    <property type="project" value="InterPro"/>
</dbReference>
<evidence type="ECO:0000256" key="2">
    <source>
        <dbReference type="ARBA" id="ARBA00022630"/>
    </source>
</evidence>
<dbReference type="Pfam" id="PF00743">
    <property type="entry name" value="FMO-like"/>
    <property type="match status" value="1"/>
</dbReference>
<dbReference type="RefSeq" id="XP_023631468.1">
    <property type="nucleotide sequence ID" value="XM_023775700.1"/>
</dbReference>
<keyword evidence="7" id="KW-1185">Reference proteome</keyword>
<keyword evidence="4" id="KW-0560">Oxidoreductase</keyword>
<gene>
    <name evidence="6" type="ORF">RCC_10472</name>
</gene>
<dbReference type="InterPro" id="IPR045632">
    <property type="entry name" value="DUF6314"/>
</dbReference>
<dbReference type="InterPro" id="IPR036188">
    <property type="entry name" value="FAD/NAD-bd_sf"/>
</dbReference>
<keyword evidence="3" id="KW-0274">FAD</keyword>